<keyword evidence="3" id="KW-0804">Transcription</keyword>
<dbReference type="GO" id="GO:0003700">
    <property type="term" value="F:DNA-binding transcription factor activity"/>
    <property type="evidence" value="ECO:0007669"/>
    <property type="project" value="TreeGrafter"/>
</dbReference>
<protein>
    <submittedName>
        <fullName evidence="7">Regulatory protein, tetR family</fullName>
    </submittedName>
</protein>
<evidence type="ECO:0000256" key="2">
    <source>
        <dbReference type="ARBA" id="ARBA00023125"/>
    </source>
</evidence>
<dbReference type="PROSITE" id="PS50977">
    <property type="entry name" value="HTH_TETR_2"/>
    <property type="match status" value="1"/>
</dbReference>
<accession>A0A1H9SG58</accession>
<dbReference type="EMBL" id="FOGZ01000013">
    <property type="protein sequence ID" value="SER83941.1"/>
    <property type="molecule type" value="Genomic_DNA"/>
</dbReference>
<feature type="DNA-binding region" description="H-T-H motif" evidence="4">
    <location>
        <begin position="45"/>
        <end position="64"/>
    </location>
</feature>
<evidence type="ECO:0000256" key="4">
    <source>
        <dbReference type="PROSITE-ProRule" id="PRU00335"/>
    </source>
</evidence>
<reference evidence="7 8" key="1">
    <citation type="submission" date="2016-10" db="EMBL/GenBank/DDBJ databases">
        <authorList>
            <person name="de Groot N.N."/>
        </authorList>
    </citation>
    <scope>NUCLEOTIDE SEQUENCE [LARGE SCALE GENOMIC DNA]</scope>
    <source>
        <strain evidence="7 8">DSM 16859</strain>
    </source>
</reference>
<evidence type="ECO:0000313" key="7">
    <source>
        <dbReference type="EMBL" id="SER83941.1"/>
    </source>
</evidence>
<organism evidence="7 8">
    <name type="scientific">Propionibacterium cyclohexanicum</name>
    <dbReference type="NCBI Taxonomy" id="64702"/>
    <lineage>
        <taxon>Bacteria</taxon>
        <taxon>Bacillati</taxon>
        <taxon>Actinomycetota</taxon>
        <taxon>Actinomycetes</taxon>
        <taxon>Propionibacteriales</taxon>
        <taxon>Propionibacteriaceae</taxon>
        <taxon>Propionibacterium</taxon>
    </lineage>
</organism>
<dbReference type="InterPro" id="IPR050109">
    <property type="entry name" value="HTH-type_TetR-like_transc_reg"/>
</dbReference>
<dbReference type="SUPFAM" id="SSF46689">
    <property type="entry name" value="Homeodomain-like"/>
    <property type="match status" value="1"/>
</dbReference>
<keyword evidence="1" id="KW-0805">Transcription regulation</keyword>
<dbReference type="PRINTS" id="PR00455">
    <property type="entry name" value="HTHTETR"/>
</dbReference>
<dbReference type="Proteomes" id="UP000198815">
    <property type="component" value="Unassembled WGS sequence"/>
</dbReference>
<feature type="domain" description="HTH tetR-type" evidence="6">
    <location>
        <begin position="22"/>
        <end position="82"/>
    </location>
</feature>
<sequence length="216" mass="23693">MPQHSSNPVGRPRAVPREDATADPKEDILRAAASLFVRQGFGGTSTRAIAEIAGMRQATLYYYFSGKDDILRTLLAETVRPSLEMAKSWRVALRGGQDAAVVLYRLIAEDTRILRSAGRQVGALYALPEVWSGNYPEFVEEHAVLEGIYSEVCELLLARTEVTFAIEARQLGRLCCQLAENAYLFSGPVQTVADTMGCLGLRLNGVPDAAVEFARR</sequence>
<dbReference type="STRING" id="64702.SAMN05443377_11331"/>
<dbReference type="GO" id="GO:0000976">
    <property type="term" value="F:transcription cis-regulatory region binding"/>
    <property type="evidence" value="ECO:0007669"/>
    <property type="project" value="TreeGrafter"/>
</dbReference>
<keyword evidence="2 4" id="KW-0238">DNA-binding</keyword>
<evidence type="ECO:0000313" key="8">
    <source>
        <dbReference type="Proteomes" id="UP000198815"/>
    </source>
</evidence>
<evidence type="ECO:0000256" key="3">
    <source>
        <dbReference type="ARBA" id="ARBA00023163"/>
    </source>
</evidence>
<keyword evidence="8" id="KW-1185">Reference proteome</keyword>
<name>A0A1H9SG58_9ACTN</name>
<dbReference type="Gene3D" id="1.10.357.10">
    <property type="entry name" value="Tetracycline Repressor, domain 2"/>
    <property type="match status" value="1"/>
</dbReference>
<dbReference type="Pfam" id="PF00440">
    <property type="entry name" value="TetR_N"/>
    <property type="match status" value="1"/>
</dbReference>
<dbReference type="RefSeq" id="WP_091969621.1">
    <property type="nucleotide sequence ID" value="NZ_FOGZ01000013.1"/>
</dbReference>
<gene>
    <name evidence="7" type="ORF">SAMN05443377_11331</name>
</gene>
<feature type="region of interest" description="Disordered" evidence="5">
    <location>
        <begin position="1"/>
        <end position="23"/>
    </location>
</feature>
<dbReference type="AlphaFoldDB" id="A0A1H9SG58"/>
<dbReference type="OrthoDB" id="3731192at2"/>
<dbReference type="PANTHER" id="PTHR30055">
    <property type="entry name" value="HTH-TYPE TRANSCRIPTIONAL REGULATOR RUTR"/>
    <property type="match status" value="1"/>
</dbReference>
<evidence type="ECO:0000256" key="5">
    <source>
        <dbReference type="SAM" id="MobiDB-lite"/>
    </source>
</evidence>
<proteinExistence type="predicted"/>
<dbReference type="InterPro" id="IPR001647">
    <property type="entry name" value="HTH_TetR"/>
</dbReference>
<dbReference type="InterPro" id="IPR009057">
    <property type="entry name" value="Homeodomain-like_sf"/>
</dbReference>
<dbReference type="PANTHER" id="PTHR30055:SF234">
    <property type="entry name" value="HTH-TYPE TRANSCRIPTIONAL REGULATOR BETI"/>
    <property type="match status" value="1"/>
</dbReference>
<evidence type="ECO:0000259" key="6">
    <source>
        <dbReference type="PROSITE" id="PS50977"/>
    </source>
</evidence>
<evidence type="ECO:0000256" key="1">
    <source>
        <dbReference type="ARBA" id="ARBA00023015"/>
    </source>
</evidence>